<feature type="non-terminal residue" evidence="5">
    <location>
        <position position="489"/>
    </location>
</feature>
<feature type="domain" description="ODAD1 central coiled coil region" evidence="4">
    <location>
        <begin position="88"/>
        <end position="370"/>
    </location>
</feature>
<name>A0A7K6TPF3_9AVES</name>
<dbReference type="Proteomes" id="UP000559068">
    <property type="component" value="Unassembled WGS sequence"/>
</dbReference>
<dbReference type="PANTHER" id="PTHR21694:SF18">
    <property type="entry name" value="COILED-COIL DOMAIN-CONTAINING PROTEIN 63"/>
    <property type="match status" value="1"/>
</dbReference>
<keyword evidence="1 2" id="KW-0175">Coiled coil</keyword>
<sequence>KEIESLVQEHEDLSLMLSQIMSEVLDDRICMKVQSFLQTKDQYDSLLRDRKALLDDLDNQMLELKNKIGRQHQVVVKVKQANNSKRLQEQAETLEMHLNNVTVHFDNALTSNSNLRAEVGSLQIQKAVFDNSYSKLQEKLDQQKRRMSTAVTQSTRAYEQRMEALARISALNEKYSKDTIQYNVELQEQARALDRETKLKIFMFTKFSDLSELEEQAKKKKALKAAQRVRRNKGESLESREVAYRRLLELTEDGDIDQLVNGFIEKDEKNFACYIYVTELNSEMEKLQLRIQDLQDEITVLMMDQDTAKSSNLHALQELEENLRKTTQEGNWYEERGNESNEVLGQLRSDMETLLKEVDCDTTKILNQLGGNGQITDVKLLQFFGLVEKKTTELLLVESMALYESSSPEGPDAAEPSDSPLLGSTALLRALDRAQLCPAPPAMNGTAGAIEGLEEPLGHEELRQLVLQSHQELGSSASAGTQGRNGVEG</sequence>
<protein>
    <submittedName>
        <fullName evidence="5">CCD63 protein</fullName>
    </submittedName>
</protein>
<accession>A0A7K6TPF3</accession>
<dbReference type="GO" id="GO:0003341">
    <property type="term" value="P:cilium movement"/>
    <property type="evidence" value="ECO:0007669"/>
    <property type="project" value="TreeGrafter"/>
</dbReference>
<dbReference type="Pfam" id="PF21773">
    <property type="entry name" value="ODAD1_CC"/>
    <property type="match status" value="1"/>
</dbReference>
<proteinExistence type="predicted"/>
<dbReference type="GO" id="GO:0005930">
    <property type="term" value="C:axoneme"/>
    <property type="evidence" value="ECO:0007669"/>
    <property type="project" value="TreeGrafter"/>
</dbReference>
<dbReference type="EMBL" id="VZRW01000333">
    <property type="protein sequence ID" value="NWX11720.1"/>
    <property type="molecule type" value="Genomic_DNA"/>
</dbReference>
<comment type="caution">
    <text evidence="5">The sequence shown here is derived from an EMBL/GenBank/DDBJ whole genome shotgun (WGS) entry which is preliminary data.</text>
</comment>
<feature type="coiled-coil region" evidence="2">
    <location>
        <begin position="277"/>
        <end position="336"/>
    </location>
</feature>
<evidence type="ECO:0000259" key="4">
    <source>
        <dbReference type="Pfam" id="PF21773"/>
    </source>
</evidence>
<keyword evidence="6" id="KW-1185">Reference proteome</keyword>
<feature type="region of interest" description="Disordered" evidence="3">
    <location>
        <begin position="467"/>
        <end position="489"/>
    </location>
</feature>
<feature type="non-terminal residue" evidence="5">
    <location>
        <position position="1"/>
    </location>
</feature>
<evidence type="ECO:0000313" key="6">
    <source>
        <dbReference type="Proteomes" id="UP000559068"/>
    </source>
</evidence>
<dbReference type="AlphaFoldDB" id="A0A7K6TPF3"/>
<dbReference type="GO" id="GO:0036158">
    <property type="term" value="P:outer dynein arm assembly"/>
    <property type="evidence" value="ECO:0007669"/>
    <property type="project" value="TreeGrafter"/>
</dbReference>
<evidence type="ECO:0000256" key="3">
    <source>
        <dbReference type="SAM" id="MobiDB-lite"/>
    </source>
</evidence>
<dbReference type="InterPro" id="IPR049258">
    <property type="entry name" value="ODAD1_CC"/>
</dbReference>
<dbReference type="InterPro" id="IPR051876">
    <property type="entry name" value="ODA-DC/CCD"/>
</dbReference>
<evidence type="ECO:0000313" key="5">
    <source>
        <dbReference type="EMBL" id="NWX11720.1"/>
    </source>
</evidence>
<evidence type="ECO:0000256" key="2">
    <source>
        <dbReference type="SAM" id="Coils"/>
    </source>
</evidence>
<dbReference type="OrthoDB" id="6766775at2759"/>
<evidence type="ECO:0000256" key="1">
    <source>
        <dbReference type="ARBA" id="ARBA00023054"/>
    </source>
</evidence>
<reference evidence="5 6" key="1">
    <citation type="submission" date="2019-09" db="EMBL/GenBank/DDBJ databases">
        <title>Bird 10,000 Genomes (B10K) Project - Family phase.</title>
        <authorList>
            <person name="Zhang G."/>
        </authorList>
    </citation>
    <scope>NUCLEOTIDE SEQUENCE [LARGE SCALE GENOMIC DNA]</scope>
    <source>
        <strain evidence="5">B10K-DU-029-76</strain>
        <tissue evidence="5">Heart</tissue>
    </source>
</reference>
<gene>
    <name evidence="5" type="primary">Ccdc63</name>
    <name evidence="5" type="ORF">AEGBEN_R04554</name>
</gene>
<dbReference type="PANTHER" id="PTHR21694">
    <property type="entry name" value="COILED-COIL DOMAIN-CONTAINING PROTEIN 63"/>
    <property type="match status" value="1"/>
</dbReference>
<organism evidence="5 6">
    <name type="scientific">Aegotheles bennettii</name>
    <dbReference type="NCBI Taxonomy" id="48278"/>
    <lineage>
        <taxon>Eukaryota</taxon>
        <taxon>Metazoa</taxon>
        <taxon>Chordata</taxon>
        <taxon>Craniata</taxon>
        <taxon>Vertebrata</taxon>
        <taxon>Euteleostomi</taxon>
        <taxon>Archelosauria</taxon>
        <taxon>Archosauria</taxon>
        <taxon>Dinosauria</taxon>
        <taxon>Saurischia</taxon>
        <taxon>Theropoda</taxon>
        <taxon>Coelurosauria</taxon>
        <taxon>Aves</taxon>
        <taxon>Neognathae</taxon>
        <taxon>Neoaves</taxon>
        <taxon>Strisores</taxon>
        <taxon>Caprimulgiformes</taxon>
        <taxon>Aegothelidae</taxon>
        <taxon>Aegotheles</taxon>
    </lineage>
</organism>
<feature type="coiled-coil region" evidence="2">
    <location>
        <begin position="126"/>
        <end position="153"/>
    </location>
</feature>